<organism evidence="1 2">
    <name type="scientific">Brevundimonas intermedia</name>
    <dbReference type="NCBI Taxonomy" id="74315"/>
    <lineage>
        <taxon>Bacteria</taxon>
        <taxon>Pseudomonadati</taxon>
        <taxon>Pseudomonadota</taxon>
        <taxon>Alphaproteobacteria</taxon>
        <taxon>Caulobacterales</taxon>
        <taxon>Caulobacteraceae</taxon>
        <taxon>Brevundimonas</taxon>
    </lineage>
</organism>
<reference evidence="1 2" key="1">
    <citation type="submission" date="2019-03" db="EMBL/GenBank/DDBJ databases">
        <title>Draft genome of Brevundimonas sp. a heavy metal resistant soil bacteria.</title>
        <authorList>
            <person name="Soto J."/>
        </authorList>
    </citation>
    <scope>NUCLEOTIDE SEQUENCE [LARGE SCALE GENOMIC DNA]</scope>
    <source>
        <strain evidence="1 2">B-10</strain>
    </source>
</reference>
<evidence type="ECO:0000313" key="1">
    <source>
        <dbReference type="EMBL" id="TFW14299.1"/>
    </source>
</evidence>
<comment type="caution">
    <text evidence="1">The sequence shown here is derived from an EMBL/GenBank/DDBJ whole genome shotgun (WGS) entry which is preliminary data.</text>
</comment>
<dbReference type="OrthoDB" id="9878646at2"/>
<dbReference type="RefSeq" id="WP_135193687.1">
    <property type="nucleotide sequence ID" value="NZ_SPVH01000002.1"/>
</dbReference>
<keyword evidence="2" id="KW-1185">Reference proteome</keyword>
<protein>
    <submittedName>
        <fullName evidence="1">Uncharacterized protein</fullName>
    </submittedName>
</protein>
<dbReference type="EMBL" id="SPVH01000002">
    <property type="protein sequence ID" value="TFW14299.1"/>
    <property type="molecule type" value="Genomic_DNA"/>
</dbReference>
<sequence length="87" mass="8919">MLTTLSPADAGAMTCSQLHGQRLVAEDTAQQIAHIAQGGRARFSQRPVLYSTARPDAERGAQARLSVVEAALLAQGCGPDGGRSGGS</sequence>
<gene>
    <name evidence="1" type="ORF">EGY25_03630</name>
</gene>
<accession>A0A4Y9S2W4</accession>
<evidence type="ECO:0000313" key="2">
    <source>
        <dbReference type="Proteomes" id="UP000298216"/>
    </source>
</evidence>
<proteinExistence type="predicted"/>
<name>A0A4Y9S2W4_9CAUL</name>
<dbReference type="Proteomes" id="UP000298216">
    <property type="component" value="Unassembled WGS sequence"/>
</dbReference>
<dbReference type="AlphaFoldDB" id="A0A4Y9S2W4"/>